<evidence type="ECO:0000313" key="4">
    <source>
        <dbReference type="EMBL" id="PWY88620.1"/>
    </source>
</evidence>
<accession>A0A317WWC9</accession>
<evidence type="ECO:0000256" key="1">
    <source>
        <dbReference type="SAM" id="MobiDB-lite"/>
    </source>
</evidence>
<dbReference type="InterPro" id="IPR036378">
    <property type="entry name" value="FAS1_dom_sf"/>
</dbReference>
<sequence>MKLPLWPLVALPLSAALHHPQVPLQDATNDVDIDIDIEPDLDNLDLDSLTTSLACALHHSTTDTWSSYIDDLDSTETSTLPQSLSQLPPPFRHPSPPPFHRHPPSNKSLYDLILSDPDTTILAKFISHDQDLTDLLNTTSSNLTFFAPTDDAIRRIHHHYLLHPHHPNLPHHQQHLLPRRPLPHPHPPHNPNLRASHPPNTPSTNSLPQRLTIHPTWKGLTLNFYAHITSLDHRASNGNLYHIDSVLLPPLPSLTLLNLVPTEFSTFVLALYKTGLDGWLNLTTTTTATHFSSSSDPQEKGDEEEKGGLTLFIPNNVAFEHTFSKLTSAWLFNSPRGLKYLAALVKYHIVPRETLYSDTLYRRDGEVVGFGLKGLVRVTLKSLLSGEHCDEGGDGEGDGNGDVIVDVGRFGPYASLRVNGFQRVKVADLVAEEGNGHVLDRVLVPPRRVEGRVVDEGKEEEMEGEIGMEELKRRLVGFVDEEDEDEDEFDYDYMGEGSTEL</sequence>
<evidence type="ECO:0000259" key="3">
    <source>
        <dbReference type="PROSITE" id="PS50213"/>
    </source>
</evidence>
<dbReference type="InterPro" id="IPR050904">
    <property type="entry name" value="Adhesion/Biosynth-related"/>
</dbReference>
<dbReference type="PROSITE" id="PS50213">
    <property type="entry name" value="FAS1"/>
    <property type="match status" value="2"/>
</dbReference>
<dbReference type="EMBL" id="MSFK01000012">
    <property type="protein sequence ID" value="PWY88620.1"/>
    <property type="molecule type" value="Genomic_DNA"/>
</dbReference>
<dbReference type="GeneID" id="37117176"/>
<comment type="caution">
    <text evidence="4">The sequence shown here is derived from an EMBL/GenBank/DDBJ whole genome shotgun (WGS) entry which is preliminary data.</text>
</comment>
<organism evidence="4 5">
    <name type="scientific">Aspergillus sclerotioniger CBS 115572</name>
    <dbReference type="NCBI Taxonomy" id="1450535"/>
    <lineage>
        <taxon>Eukaryota</taxon>
        <taxon>Fungi</taxon>
        <taxon>Dikarya</taxon>
        <taxon>Ascomycota</taxon>
        <taxon>Pezizomycotina</taxon>
        <taxon>Eurotiomycetes</taxon>
        <taxon>Eurotiomycetidae</taxon>
        <taxon>Eurotiales</taxon>
        <taxon>Aspergillaceae</taxon>
        <taxon>Aspergillus</taxon>
        <taxon>Aspergillus subgen. Circumdati</taxon>
    </lineage>
</organism>
<evidence type="ECO:0000313" key="5">
    <source>
        <dbReference type="Proteomes" id="UP000246702"/>
    </source>
</evidence>
<feature type="region of interest" description="Disordered" evidence="1">
    <location>
        <begin position="482"/>
        <end position="501"/>
    </location>
</feature>
<feature type="signal peptide" evidence="2">
    <location>
        <begin position="1"/>
        <end position="16"/>
    </location>
</feature>
<dbReference type="PANTHER" id="PTHR10900:SF125">
    <property type="entry name" value="FAS1 DOMAIN-CONTAINING PROTEIN YLR001C"/>
    <property type="match status" value="1"/>
</dbReference>
<feature type="compositionally biased region" description="Basic residues" evidence="1">
    <location>
        <begin position="164"/>
        <end position="187"/>
    </location>
</feature>
<feature type="domain" description="FAS1" evidence="3">
    <location>
        <begin position="106"/>
        <end position="247"/>
    </location>
</feature>
<feature type="compositionally biased region" description="Low complexity" evidence="1">
    <location>
        <begin position="76"/>
        <end position="86"/>
    </location>
</feature>
<dbReference type="SUPFAM" id="SSF82153">
    <property type="entry name" value="FAS1 domain"/>
    <property type="match status" value="2"/>
</dbReference>
<dbReference type="AlphaFoldDB" id="A0A317WWC9"/>
<feature type="domain" description="FAS1" evidence="3">
    <location>
        <begin position="251"/>
        <end position="443"/>
    </location>
</feature>
<dbReference type="Proteomes" id="UP000246702">
    <property type="component" value="Unassembled WGS sequence"/>
</dbReference>
<dbReference type="Gene3D" id="2.30.180.10">
    <property type="entry name" value="FAS1 domain"/>
    <property type="match status" value="2"/>
</dbReference>
<gene>
    <name evidence="4" type="ORF">BO94DRAFT_574665</name>
</gene>
<dbReference type="Pfam" id="PF02469">
    <property type="entry name" value="Fasciclin"/>
    <property type="match status" value="2"/>
</dbReference>
<feature type="chain" id="PRO_5016468399" description="FAS1 domain-containing protein" evidence="2">
    <location>
        <begin position="17"/>
        <end position="501"/>
    </location>
</feature>
<keyword evidence="5" id="KW-1185">Reference proteome</keyword>
<feature type="region of interest" description="Disordered" evidence="1">
    <location>
        <begin position="164"/>
        <end position="210"/>
    </location>
</feature>
<dbReference type="OrthoDB" id="7700931at2759"/>
<dbReference type="SMART" id="SM00554">
    <property type="entry name" value="FAS1"/>
    <property type="match status" value="2"/>
</dbReference>
<evidence type="ECO:0000256" key="2">
    <source>
        <dbReference type="SAM" id="SignalP"/>
    </source>
</evidence>
<proteinExistence type="predicted"/>
<name>A0A317WWC9_9EURO</name>
<protein>
    <recommendedName>
        <fullName evidence="3">FAS1 domain-containing protein</fullName>
    </recommendedName>
</protein>
<dbReference type="InterPro" id="IPR000782">
    <property type="entry name" value="FAS1_domain"/>
</dbReference>
<feature type="compositionally biased region" description="Acidic residues" evidence="1">
    <location>
        <begin position="482"/>
        <end position="493"/>
    </location>
</feature>
<keyword evidence="2" id="KW-0732">Signal</keyword>
<feature type="compositionally biased region" description="Pro residues" evidence="1">
    <location>
        <begin position="87"/>
        <end position="98"/>
    </location>
</feature>
<dbReference type="STRING" id="1450535.A0A317WWC9"/>
<dbReference type="RefSeq" id="XP_025467982.1">
    <property type="nucleotide sequence ID" value="XM_025615033.1"/>
</dbReference>
<feature type="region of interest" description="Disordered" evidence="1">
    <location>
        <begin position="76"/>
        <end position="105"/>
    </location>
</feature>
<dbReference type="PANTHER" id="PTHR10900">
    <property type="entry name" value="PERIOSTIN-RELATED"/>
    <property type="match status" value="1"/>
</dbReference>
<reference evidence="4 5" key="1">
    <citation type="submission" date="2016-12" db="EMBL/GenBank/DDBJ databases">
        <title>The genomes of Aspergillus section Nigri reveals drivers in fungal speciation.</title>
        <authorList>
            <consortium name="DOE Joint Genome Institute"/>
            <person name="Vesth T.C."/>
            <person name="Nybo J."/>
            <person name="Theobald S."/>
            <person name="Brandl J."/>
            <person name="Frisvad J.C."/>
            <person name="Nielsen K.F."/>
            <person name="Lyhne E.K."/>
            <person name="Kogle M.E."/>
            <person name="Kuo A."/>
            <person name="Riley R."/>
            <person name="Clum A."/>
            <person name="Nolan M."/>
            <person name="Lipzen A."/>
            <person name="Salamov A."/>
            <person name="Henrissat B."/>
            <person name="Wiebenga A."/>
            <person name="De Vries R.P."/>
            <person name="Grigoriev I.V."/>
            <person name="Mortensen U.H."/>
            <person name="Andersen M.R."/>
            <person name="Baker S.E."/>
        </authorList>
    </citation>
    <scope>NUCLEOTIDE SEQUENCE [LARGE SCALE GENOMIC DNA]</scope>
    <source>
        <strain evidence="4 5">CBS 115572</strain>
    </source>
</reference>